<evidence type="ECO:0000313" key="3">
    <source>
        <dbReference type="Proteomes" id="UP000310477"/>
    </source>
</evidence>
<sequence>MKKHILLLLFISIAYSVKAQLVKPITWSYYVKKTTKTDAILYFKAKLDKGWHMYAQNVKSEPMRLKFNYMPSKEFVIIGKTWQPKPIIKYDKVIKMELAYFEKEVVFTQKLKLIKPNTLITAKVEFMVCNEVSCLPSDEITLKIPVR</sequence>
<dbReference type="Proteomes" id="UP000310477">
    <property type="component" value="Unassembled WGS sequence"/>
</dbReference>
<dbReference type="Pfam" id="PF11412">
    <property type="entry name" value="DsbD_N"/>
    <property type="match status" value="1"/>
</dbReference>
<keyword evidence="3" id="KW-1185">Reference proteome</keyword>
<comment type="caution">
    <text evidence="2">The sequence shown here is derived from an EMBL/GenBank/DDBJ whole genome shotgun (WGS) entry which is preliminary data.</text>
</comment>
<dbReference type="Gene3D" id="2.60.40.1250">
    <property type="entry name" value="Thiol:disulfide interchange protein DsbD, N-terminal domain"/>
    <property type="match status" value="1"/>
</dbReference>
<dbReference type="RefSeq" id="WP_136873433.1">
    <property type="nucleotide sequence ID" value="NZ_SWBO01000001.1"/>
</dbReference>
<dbReference type="EMBL" id="SWBO01000001">
    <property type="protein sequence ID" value="TKC03128.1"/>
    <property type="molecule type" value="Genomic_DNA"/>
</dbReference>
<dbReference type="AlphaFoldDB" id="A0A4U1CB35"/>
<gene>
    <name evidence="2" type="ORF">FA045_00735</name>
</gene>
<name>A0A4U1CB35_9SPHI</name>
<dbReference type="InterPro" id="IPR036929">
    <property type="entry name" value="DsbDN_sf"/>
</dbReference>
<dbReference type="OrthoDB" id="767251at2"/>
<dbReference type="InterPro" id="IPR028250">
    <property type="entry name" value="DsbDN"/>
</dbReference>
<organism evidence="2 3">
    <name type="scientific">Pedobacter cryotolerans</name>
    <dbReference type="NCBI Taxonomy" id="2571270"/>
    <lineage>
        <taxon>Bacteria</taxon>
        <taxon>Pseudomonadati</taxon>
        <taxon>Bacteroidota</taxon>
        <taxon>Sphingobacteriia</taxon>
        <taxon>Sphingobacteriales</taxon>
        <taxon>Sphingobacteriaceae</taxon>
        <taxon>Pedobacter</taxon>
    </lineage>
</organism>
<keyword evidence="2" id="KW-0813">Transport</keyword>
<accession>A0A4U1CB35</accession>
<evidence type="ECO:0000313" key="2">
    <source>
        <dbReference type="EMBL" id="TKC03128.1"/>
    </source>
</evidence>
<feature type="domain" description="Thiol:disulfide interchange protein DsbD N-terminal" evidence="1">
    <location>
        <begin position="34"/>
        <end position="140"/>
    </location>
</feature>
<reference evidence="2 3" key="1">
    <citation type="submission" date="2019-04" db="EMBL/GenBank/DDBJ databases">
        <title>Pedobacter sp. AR-2-6 sp. nov., isolated from Arctic soil.</title>
        <authorList>
            <person name="Dahal R.H."/>
            <person name="Kim D.-U."/>
        </authorList>
    </citation>
    <scope>NUCLEOTIDE SEQUENCE [LARGE SCALE GENOMIC DNA]</scope>
    <source>
        <strain evidence="2 3">AR-2-6</strain>
    </source>
</reference>
<proteinExistence type="predicted"/>
<protein>
    <submittedName>
        <fullName evidence="2">Sugar transporter</fullName>
    </submittedName>
</protein>
<keyword evidence="2" id="KW-0762">Sugar transport</keyword>
<evidence type="ECO:0000259" key="1">
    <source>
        <dbReference type="Pfam" id="PF11412"/>
    </source>
</evidence>